<feature type="signal peptide" evidence="2">
    <location>
        <begin position="1"/>
        <end position="22"/>
    </location>
</feature>
<proteinExistence type="predicted"/>
<evidence type="ECO:0000256" key="2">
    <source>
        <dbReference type="SAM" id="SignalP"/>
    </source>
</evidence>
<evidence type="ECO:0000313" key="3">
    <source>
        <dbReference type="EMBL" id="MFC0203255.1"/>
    </source>
</evidence>
<keyword evidence="4" id="KW-1185">Reference proteome</keyword>
<dbReference type="EMBL" id="JBHLWK010000006">
    <property type="protein sequence ID" value="MFC0203255.1"/>
    <property type="molecule type" value="Genomic_DNA"/>
</dbReference>
<organism evidence="3 4">
    <name type="scientific">Novosphingobium soli</name>
    <dbReference type="NCBI Taxonomy" id="574956"/>
    <lineage>
        <taxon>Bacteria</taxon>
        <taxon>Pseudomonadati</taxon>
        <taxon>Pseudomonadota</taxon>
        <taxon>Alphaproteobacteria</taxon>
        <taxon>Sphingomonadales</taxon>
        <taxon>Sphingomonadaceae</taxon>
        <taxon>Novosphingobium</taxon>
    </lineage>
</organism>
<feature type="compositionally biased region" description="Polar residues" evidence="1">
    <location>
        <begin position="39"/>
        <end position="49"/>
    </location>
</feature>
<evidence type="ECO:0008006" key="5">
    <source>
        <dbReference type="Google" id="ProtNLM"/>
    </source>
</evidence>
<dbReference type="RefSeq" id="WP_379486046.1">
    <property type="nucleotide sequence ID" value="NZ_JBHLWK010000006.1"/>
</dbReference>
<comment type="caution">
    <text evidence="3">The sequence shown here is derived from an EMBL/GenBank/DDBJ whole genome shotgun (WGS) entry which is preliminary data.</text>
</comment>
<dbReference type="Proteomes" id="UP001589798">
    <property type="component" value="Unassembled WGS sequence"/>
</dbReference>
<evidence type="ECO:0000256" key="1">
    <source>
        <dbReference type="SAM" id="MobiDB-lite"/>
    </source>
</evidence>
<feature type="region of interest" description="Disordered" evidence="1">
    <location>
        <begin position="27"/>
        <end position="112"/>
    </location>
</feature>
<feature type="chain" id="PRO_5045651638" description="Lipoprotein" evidence="2">
    <location>
        <begin position="23"/>
        <end position="112"/>
    </location>
</feature>
<accession>A0ABV6CTN8</accession>
<dbReference type="PROSITE" id="PS51257">
    <property type="entry name" value="PROKAR_LIPOPROTEIN"/>
    <property type="match status" value="1"/>
</dbReference>
<protein>
    <recommendedName>
        <fullName evidence="5">Lipoprotein</fullName>
    </recommendedName>
</protein>
<reference evidence="3 4" key="1">
    <citation type="submission" date="2024-09" db="EMBL/GenBank/DDBJ databases">
        <authorList>
            <person name="Sun Q."/>
            <person name="Mori K."/>
        </authorList>
    </citation>
    <scope>NUCLEOTIDE SEQUENCE [LARGE SCALE GENOMIC DNA]</scope>
    <source>
        <strain evidence="3 4">CCM 7706</strain>
    </source>
</reference>
<name>A0ABV6CTN8_9SPHN</name>
<feature type="compositionally biased region" description="Basic and acidic residues" evidence="1">
    <location>
        <begin position="62"/>
        <end position="86"/>
    </location>
</feature>
<sequence length="112" mass="11576">MNSASKSVLPFTAALAAALMLAGCGSKKDETVPAATDSAAPSNLATDGSGSAAGEADTSDNAMHDAMKDKEQMERHHRQEMDHDAMRQGGMNQGAPATDPAPMNQATPMKDM</sequence>
<gene>
    <name evidence="3" type="ORF">ACFFJC_03115</name>
</gene>
<evidence type="ECO:0000313" key="4">
    <source>
        <dbReference type="Proteomes" id="UP001589798"/>
    </source>
</evidence>
<keyword evidence="2" id="KW-0732">Signal</keyword>